<evidence type="ECO:0000256" key="1">
    <source>
        <dbReference type="ARBA" id="ARBA00023242"/>
    </source>
</evidence>
<feature type="compositionally biased region" description="Low complexity" evidence="2">
    <location>
        <begin position="23"/>
        <end position="34"/>
    </location>
</feature>
<dbReference type="CDD" id="cd12148">
    <property type="entry name" value="fungal_TF_MHR"/>
    <property type="match status" value="1"/>
</dbReference>
<dbReference type="InterPro" id="IPR050987">
    <property type="entry name" value="AtrR-like"/>
</dbReference>
<gene>
    <name evidence="4" type="ORF">GQ26_0031970</name>
</gene>
<feature type="region of interest" description="Disordered" evidence="2">
    <location>
        <begin position="1"/>
        <end position="53"/>
    </location>
</feature>
<evidence type="ECO:0000313" key="4">
    <source>
        <dbReference type="EMBL" id="KFX52292.1"/>
    </source>
</evidence>
<reference evidence="4" key="1">
    <citation type="journal article" date="2014" name="PLoS Genet.">
        <title>Signature Gene Expression Reveals Novel Clues to the Molecular Mechanisms of Dimorphic Transition in Penicillium marneffei.</title>
        <authorList>
            <person name="Yang E."/>
            <person name="Wang G."/>
            <person name="Cai J."/>
            <person name="Woo P.C."/>
            <person name="Lau S.K."/>
            <person name="Yuen K.-Y."/>
            <person name="Chow W.-N."/>
            <person name="Lin X."/>
        </authorList>
    </citation>
    <scope>NUCLEOTIDE SEQUENCE [LARGE SCALE GENOMIC DNA]</scope>
    <source>
        <strain evidence="4">PM1</strain>
    </source>
</reference>
<name>A0A093VIA8_TALMA</name>
<dbReference type="PANTHER" id="PTHR46910">
    <property type="entry name" value="TRANSCRIPTION FACTOR PDR1"/>
    <property type="match status" value="1"/>
</dbReference>
<dbReference type="GO" id="GO:0006351">
    <property type="term" value="P:DNA-templated transcription"/>
    <property type="evidence" value="ECO:0007669"/>
    <property type="project" value="InterPro"/>
</dbReference>
<dbReference type="PANTHER" id="PTHR46910:SF2">
    <property type="entry name" value="ZN(II)2CYS6 TRANSCRIPTION FACTOR (EUROFUNG)"/>
    <property type="match status" value="1"/>
</dbReference>
<dbReference type="Pfam" id="PF04082">
    <property type="entry name" value="Fungal_trans"/>
    <property type="match status" value="1"/>
</dbReference>
<organism evidence="4">
    <name type="scientific">Talaromyces marneffei PM1</name>
    <dbReference type="NCBI Taxonomy" id="1077442"/>
    <lineage>
        <taxon>Eukaryota</taxon>
        <taxon>Fungi</taxon>
        <taxon>Dikarya</taxon>
        <taxon>Ascomycota</taxon>
        <taxon>Pezizomycotina</taxon>
        <taxon>Eurotiomycetes</taxon>
        <taxon>Eurotiomycetidae</taxon>
        <taxon>Eurotiales</taxon>
        <taxon>Trichocomaceae</taxon>
        <taxon>Talaromyces</taxon>
        <taxon>Talaromyces sect. Talaromyces</taxon>
    </lineage>
</organism>
<evidence type="ECO:0000256" key="2">
    <source>
        <dbReference type="SAM" id="MobiDB-lite"/>
    </source>
</evidence>
<dbReference type="GO" id="GO:0003677">
    <property type="term" value="F:DNA binding"/>
    <property type="evidence" value="ECO:0007669"/>
    <property type="project" value="InterPro"/>
</dbReference>
<dbReference type="SMART" id="SM00906">
    <property type="entry name" value="Fungal_trans"/>
    <property type="match status" value="1"/>
</dbReference>
<comment type="caution">
    <text evidence="4">The sequence shown here is derived from an EMBL/GenBank/DDBJ whole genome shotgun (WGS) entry which is preliminary data.</text>
</comment>
<dbReference type="InterPro" id="IPR007219">
    <property type="entry name" value="XnlR_reg_dom"/>
</dbReference>
<feature type="compositionally biased region" description="Acidic residues" evidence="2">
    <location>
        <begin position="1"/>
        <end position="21"/>
    </location>
</feature>
<accession>A0A093VIA8</accession>
<feature type="region of interest" description="Disordered" evidence="2">
    <location>
        <begin position="579"/>
        <end position="619"/>
    </location>
</feature>
<evidence type="ECO:0000259" key="3">
    <source>
        <dbReference type="SMART" id="SM00906"/>
    </source>
</evidence>
<dbReference type="HOGENOM" id="CLU_011099_0_1_1"/>
<proteinExistence type="predicted"/>
<dbReference type="AlphaFoldDB" id="A0A093VIA8"/>
<feature type="domain" description="Xylanolytic transcriptional activator regulatory" evidence="3">
    <location>
        <begin position="255"/>
        <end position="328"/>
    </location>
</feature>
<dbReference type="EMBL" id="JPOX01000003">
    <property type="protein sequence ID" value="KFX52292.1"/>
    <property type="molecule type" value="Genomic_DNA"/>
</dbReference>
<dbReference type="GO" id="GO:0003700">
    <property type="term" value="F:DNA-binding transcription factor activity"/>
    <property type="evidence" value="ECO:0007669"/>
    <property type="project" value="InterPro"/>
</dbReference>
<sequence length="719" mass="81650">MLDIEPIDDEDELESDMDDYDSSNHLSSDYSSASPEDRKSFESVTTPQSASSVSVESPSQAIVLKTDRGREGIYFGSSSSYHILSEEGIRFIREKSGVEDFPKDLLTQPCWTSLNFPPLPVNIYANLFECRVYKALPPRSEVFSLLRNYFSTINRIFPIIHEKTFMDMVEWQYTQQKCTDVGRWASINALLALSFRYRDDRGPRPEKDAERAWLYWKNAAAVYTELSLRPNDILGIQALLVMAIFARVNGHLQLAIPLITAAMKSAQALGLHRRNLNPNISASELETRKRVWWCIFVMDQGIGIKTGRGYLQHPDDSDVDLPSENPKAFNDIQNGCRWSIRLFRSTCTHAILGSTIYRELYATKAFYKSFPEVCKTVNDLSDQLREWKKEYSCLSYTPPKSKESEDLNRDEEVKIVAHISEKLCYLNSIILINRMPLLFEIAGMKRTHPNRDAIKHVSATSRHHSLICLHAARDSLKLLDRLPWRDVGFSWALLDFLFYAASILFTHIVEEPLMSETGSVEENLGMLNLATNYFSTLASMHGRSKSVKFMASMSAIMERTAKKVIDKALKEVNITVGNRRKEETYSSTPRQPPPPNTVEQPSNMQFTNPDVTSSMPFSSDPFADGTIPAGLGDVFSQNGALSYMVPMSDPNIQMADAYSQMYNNLYQYDIPSYMTAPVHDAFWGQQAVPDLMGNIPMQGKYDQNMANDVLLEYMWNNSG</sequence>
<keyword evidence="1" id="KW-0539">Nucleus</keyword>
<dbReference type="eggNOG" id="KOG4389">
    <property type="taxonomic scope" value="Eukaryota"/>
</dbReference>
<dbReference type="GO" id="GO:0008270">
    <property type="term" value="F:zinc ion binding"/>
    <property type="evidence" value="ECO:0007669"/>
    <property type="project" value="InterPro"/>
</dbReference>
<feature type="compositionally biased region" description="Polar residues" evidence="2">
    <location>
        <begin position="597"/>
        <end position="617"/>
    </location>
</feature>
<protein>
    <submittedName>
        <fullName evidence="4">Putative transcriptional regulatory protein C3C7.04</fullName>
    </submittedName>
</protein>